<protein>
    <submittedName>
        <fullName evidence="1">Uncharacterized protein</fullName>
    </submittedName>
</protein>
<dbReference type="EMBL" id="QZAN01000013">
    <property type="protein sequence ID" value="THW65445.1"/>
    <property type="molecule type" value="Genomic_DNA"/>
</dbReference>
<dbReference type="Proteomes" id="UP000310421">
    <property type="component" value="Unassembled WGS sequence"/>
</dbReference>
<gene>
    <name evidence="1" type="ORF">D6D20_02062</name>
</gene>
<comment type="caution">
    <text evidence="1">The sequence shown here is derived from an EMBL/GenBank/DDBJ whole genome shotgun (WGS) entry which is preliminary data.</text>
</comment>
<dbReference type="AlphaFoldDB" id="A0A4S8ZHT7"/>
<organism evidence="1 2">
    <name type="scientific">Aureobasidium pullulans</name>
    <name type="common">Black yeast</name>
    <name type="synonym">Pullularia pullulans</name>
    <dbReference type="NCBI Taxonomy" id="5580"/>
    <lineage>
        <taxon>Eukaryota</taxon>
        <taxon>Fungi</taxon>
        <taxon>Dikarya</taxon>
        <taxon>Ascomycota</taxon>
        <taxon>Pezizomycotina</taxon>
        <taxon>Dothideomycetes</taxon>
        <taxon>Dothideomycetidae</taxon>
        <taxon>Dothideales</taxon>
        <taxon>Saccotheciaceae</taxon>
        <taxon>Aureobasidium</taxon>
    </lineage>
</organism>
<accession>A0A4S8ZHT7</accession>
<proteinExistence type="predicted"/>
<sequence length="234" mass="26944">MPRFQQRPPPPRFKHGVETVPLVQCIRTNVRPNASKHWDASHWALFVFEDIPVEVRTSIYITQKRPLFIKRLTQTKLQTINKAIHAICPDPQDDDLNYWLADHTHNIAETSSLVLPPTWTSPFLGQSIEQAFAFLADIPEDITLNREYIAVLDKHFLEGNGWVLLYHLDGEGVITCVPCVLELCNMLPGNVNFHEGTWKMNLEDWKDRGNVMFGGERMRKSRVLGRQTLEETTS</sequence>
<evidence type="ECO:0000313" key="1">
    <source>
        <dbReference type="EMBL" id="THW65445.1"/>
    </source>
</evidence>
<evidence type="ECO:0000313" key="2">
    <source>
        <dbReference type="Proteomes" id="UP000310421"/>
    </source>
</evidence>
<reference evidence="1 2" key="1">
    <citation type="submission" date="2018-10" db="EMBL/GenBank/DDBJ databases">
        <title>Fifty Aureobasidium pullulans genomes reveal a recombining polyextremotolerant generalist.</title>
        <authorList>
            <person name="Gostincar C."/>
            <person name="Turk M."/>
            <person name="Zajc J."/>
            <person name="Gunde-Cimerman N."/>
        </authorList>
    </citation>
    <scope>NUCLEOTIDE SEQUENCE [LARGE SCALE GENOMIC DNA]</scope>
    <source>
        <strain evidence="1 2">EXF-10751</strain>
    </source>
</reference>
<name>A0A4S8ZHT7_AURPU</name>